<gene>
    <name evidence="2" type="ORF">BI308_08730</name>
</gene>
<name>A0A1L9QTR8_9CYAN</name>
<dbReference type="STRING" id="1925591.BI308_08730"/>
<dbReference type="InterPro" id="IPR036457">
    <property type="entry name" value="PPM-type-like_dom_sf"/>
</dbReference>
<dbReference type="EMBL" id="MLAW01000011">
    <property type="protein sequence ID" value="OJJ26032.1"/>
    <property type="molecule type" value="Genomic_DNA"/>
</dbReference>
<dbReference type="AlphaFoldDB" id="A0A1L9QTR8"/>
<sequence>MVWKAIAASATGTSHTRNQLPCQDYGNFVVLEEEDIIIGAVSDGAGSAKYSDIGSQLAVQSALESLQKWLGIHISKGHNVQEPIADQMAERVFTTAFNQVVRKLEEKVKDNKKDNPDYSLKNLSCTLLLFIATRDWIAGMQIGDGFIVARSENSDYQLLFKPTKGEYANQTTFVTSKYAMEDMQVKVLSDGNYYFICASTDGLERLSINTRTWHPSASFFEPFEKGLEQETCEKEEESVKEWLNSTEVNDRTDDDKTMLVCVYDKTIISTDKTETEDAKTDPPITYLGI</sequence>
<evidence type="ECO:0000313" key="2">
    <source>
        <dbReference type="EMBL" id="OJJ26032.1"/>
    </source>
</evidence>
<protein>
    <recommendedName>
        <fullName evidence="1">PPM-type phosphatase domain-containing protein</fullName>
    </recommendedName>
</protein>
<dbReference type="Pfam" id="PF13672">
    <property type="entry name" value="PP2C_2"/>
    <property type="match status" value="1"/>
</dbReference>
<feature type="domain" description="PPM-type phosphatase" evidence="1">
    <location>
        <begin position="11"/>
        <end position="243"/>
    </location>
</feature>
<keyword evidence="3" id="KW-1185">Reference proteome</keyword>
<proteinExistence type="predicted"/>
<dbReference type="SUPFAM" id="SSF81606">
    <property type="entry name" value="PP2C-like"/>
    <property type="match status" value="1"/>
</dbReference>
<comment type="caution">
    <text evidence="2">The sequence shown here is derived from an EMBL/GenBank/DDBJ whole genome shotgun (WGS) entry which is preliminary data.</text>
</comment>
<dbReference type="Proteomes" id="UP000183940">
    <property type="component" value="Unassembled WGS sequence"/>
</dbReference>
<reference evidence="2" key="1">
    <citation type="submission" date="2016-10" db="EMBL/GenBank/DDBJ databases">
        <title>CRISPR-Cas defence system in Roseofilum reptotaenium: evidence of a bacteriophage-cyanobacterium arms race in the coral black band disease.</title>
        <authorList>
            <person name="Buerger P."/>
            <person name="Wood-Charlson E.M."/>
            <person name="Weynberg K.D."/>
            <person name="Willis B."/>
            <person name="Van Oppen M.J."/>
        </authorList>
    </citation>
    <scope>NUCLEOTIDE SEQUENCE [LARGE SCALE GENOMIC DNA]</scope>
    <source>
        <strain evidence="2">AO1-A</strain>
    </source>
</reference>
<organism evidence="2 3">
    <name type="scientific">Roseofilum reptotaenium AO1-A</name>
    <dbReference type="NCBI Taxonomy" id="1925591"/>
    <lineage>
        <taxon>Bacteria</taxon>
        <taxon>Bacillati</taxon>
        <taxon>Cyanobacteriota</taxon>
        <taxon>Cyanophyceae</taxon>
        <taxon>Desertifilales</taxon>
        <taxon>Desertifilaceae</taxon>
        <taxon>Roseofilum</taxon>
    </lineage>
</organism>
<accession>A0A1L9QTR8</accession>
<dbReference type="Gene3D" id="3.60.40.10">
    <property type="entry name" value="PPM-type phosphatase domain"/>
    <property type="match status" value="1"/>
</dbReference>
<evidence type="ECO:0000313" key="3">
    <source>
        <dbReference type="Proteomes" id="UP000183940"/>
    </source>
</evidence>
<dbReference type="InterPro" id="IPR001932">
    <property type="entry name" value="PPM-type_phosphatase-like_dom"/>
</dbReference>
<evidence type="ECO:0000259" key="1">
    <source>
        <dbReference type="Pfam" id="PF13672"/>
    </source>
</evidence>